<evidence type="ECO:0000256" key="1">
    <source>
        <dbReference type="ARBA" id="ARBA00009353"/>
    </source>
</evidence>
<organism evidence="4 5">
    <name type="scientific">Actinorhabdospora filicis</name>
    <dbReference type="NCBI Taxonomy" id="1785913"/>
    <lineage>
        <taxon>Bacteria</taxon>
        <taxon>Bacillati</taxon>
        <taxon>Actinomycetota</taxon>
        <taxon>Actinomycetes</taxon>
        <taxon>Micromonosporales</taxon>
        <taxon>Micromonosporaceae</taxon>
        <taxon>Actinorhabdospora</taxon>
    </lineage>
</organism>
<evidence type="ECO:0000313" key="4">
    <source>
        <dbReference type="EMBL" id="GLZ77818.1"/>
    </source>
</evidence>
<dbReference type="Pfam" id="PF01370">
    <property type="entry name" value="Epimerase"/>
    <property type="match status" value="1"/>
</dbReference>
<feature type="domain" description="DUF1731" evidence="3">
    <location>
        <begin position="381"/>
        <end position="429"/>
    </location>
</feature>
<dbReference type="InterPro" id="IPR013549">
    <property type="entry name" value="DUF1731"/>
</dbReference>
<protein>
    <submittedName>
        <fullName evidence="4">Nucleoside-diphosphate sugar epimerase</fullName>
    </submittedName>
</protein>
<dbReference type="RefSeq" id="WP_285662999.1">
    <property type="nucleotide sequence ID" value="NZ_BSTX01000002.1"/>
</dbReference>
<dbReference type="PANTHER" id="PTHR11092:SF0">
    <property type="entry name" value="EPIMERASE FAMILY PROTEIN SDR39U1"/>
    <property type="match status" value="1"/>
</dbReference>
<dbReference type="InterPro" id="IPR023393">
    <property type="entry name" value="START-like_dom_sf"/>
</dbReference>
<dbReference type="EMBL" id="BSTX01000002">
    <property type="protein sequence ID" value="GLZ77818.1"/>
    <property type="molecule type" value="Genomic_DNA"/>
</dbReference>
<dbReference type="AlphaFoldDB" id="A0A9W6SKT1"/>
<dbReference type="Proteomes" id="UP001165079">
    <property type="component" value="Unassembled WGS sequence"/>
</dbReference>
<dbReference type="InterPro" id="IPR036291">
    <property type="entry name" value="NAD(P)-bd_dom_sf"/>
</dbReference>
<reference evidence="4" key="1">
    <citation type="submission" date="2023-03" db="EMBL/GenBank/DDBJ databases">
        <title>Actinorhabdospora filicis NBRC 111898.</title>
        <authorList>
            <person name="Ichikawa N."/>
            <person name="Sato H."/>
            <person name="Tonouchi N."/>
        </authorList>
    </citation>
    <scope>NUCLEOTIDE SEQUENCE</scope>
    <source>
        <strain evidence="4">NBRC 111898</strain>
    </source>
</reference>
<accession>A0A9W6SKT1</accession>
<proteinExistence type="inferred from homology"/>
<name>A0A9W6SKT1_9ACTN</name>
<dbReference type="Gene3D" id="3.40.50.720">
    <property type="entry name" value="NAD(P)-binding Rossmann-like Domain"/>
    <property type="match status" value="1"/>
</dbReference>
<evidence type="ECO:0000259" key="3">
    <source>
        <dbReference type="Pfam" id="PF08338"/>
    </source>
</evidence>
<comment type="caution">
    <text evidence="4">The sequence shown here is derived from an EMBL/GenBank/DDBJ whole genome shotgun (WGS) entry which is preliminary data.</text>
</comment>
<dbReference type="Gene3D" id="3.30.530.20">
    <property type="match status" value="1"/>
</dbReference>
<evidence type="ECO:0000313" key="5">
    <source>
        <dbReference type="Proteomes" id="UP001165079"/>
    </source>
</evidence>
<dbReference type="InterPro" id="IPR001509">
    <property type="entry name" value="Epimerase_deHydtase"/>
</dbReference>
<sequence>MGIRYTTTVDAPIAEVYAWHTRPGAVVRLTPPWQPLTVLREAASLRDGVAQMRVPPGFRVTARHVPTGHTPPTRFTDELAAPLPWRHTHDFADTGDGRTLMTDTVDTPVPAWVLRPMFRYRHRQLADDLATHAHLAAEPRTIAVTGASGLIGTALTALLTTGGHHVVRLVRGRPRHGERHWDPDAPAADLLDGVDAVAHLAGAPIAGRFTAAHKNAVRDSRVEPTRRLAALAGHAGVPVFVSASAVGFYGPDRGDEILDESSPRGEGFLAGLVGEWEDATAPAAEAGTRVVCIRTGIAQSPRGGALRLLWPLFAAGLGGRIGDGRQWTSWIGIDDIADVYLRALVDERLSGPVNGVTDALRNAEYSCVLAAVLGRRARLPVPGFAPALLLGEEGAREFAMAGQRVVPGRLREVGHRFRWPRLAGALGHVLGRG</sequence>
<comment type="similarity">
    <text evidence="1">Belongs to the NAD(P)-dependent epimerase/dehydratase family. SDR39U1 subfamily.</text>
</comment>
<feature type="domain" description="NAD-dependent epimerase/dehydratase" evidence="2">
    <location>
        <begin position="142"/>
        <end position="346"/>
    </location>
</feature>
<dbReference type="NCBIfam" id="TIGR01777">
    <property type="entry name" value="yfcH"/>
    <property type="match status" value="1"/>
</dbReference>
<dbReference type="InterPro" id="IPR010099">
    <property type="entry name" value="SDR39U1"/>
</dbReference>
<dbReference type="PANTHER" id="PTHR11092">
    <property type="entry name" value="SUGAR NUCLEOTIDE EPIMERASE RELATED"/>
    <property type="match status" value="1"/>
</dbReference>
<evidence type="ECO:0000259" key="2">
    <source>
        <dbReference type="Pfam" id="PF01370"/>
    </source>
</evidence>
<dbReference type="SUPFAM" id="SSF51735">
    <property type="entry name" value="NAD(P)-binding Rossmann-fold domains"/>
    <property type="match status" value="1"/>
</dbReference>
<keyword evidence="5" id="KW-1185">Reference proteome</keyword>
<dbReference type="Pfam" id="PF08338">
    <property type="entry name" value="DUF1731"/>
    <property type="match status" value="1"/>
</dbReference>
<dbReference type="CDD" id="cd07820">
    <property type="entry name" value="SRPBCC_3"/>
    <property type="match status" value="1"/>
</dbReference>
<gene>
    <name evidence="4" type="ORF">Afil01_26250</name>
</gene>
<dbReference type="SUPFAM" id="SSF55961">
    <property type="entry name" value="Bet v1-like"/>
    <property type="match status" value="1"/>
</dbReference>